<dbReference type="EMBL" id="ML996081">
    <property type="protein sequence ID" value="KAF2157806.1"/>
    <property type="molecule type" value="Genomic_DNA"/>
</dbReference>
<reference evidence="2" key="1">
    <citation type="journal article" date="2020" name="Stud. Mycol.">
        <title>101 Dothideomycetes genomes: a test case for predicting lifestyles and emergence of pathogens.</title>
        <authorList>
            <person name="Haridas S."/>
            <person name="Albert R."/>
            <person name="Binder M."/>
            <person name="Bloem J."/>
            <person name="Labutti K."/>
            <person name="Salamov A."/>
            <person name="Andreopoulos B."/>
            <person name="Baker S."/>
            <person name="Barry K."/>
            <person name="Bills G."/>
            <person name="Bluhm B."/>
            <person name="Cannon C."/>
            <person name="Castanera R."/>
            <person name="Culley D."/>
            <person name="Daum C."/>
            <person name="Ezra D."/>
            <person name="Gonzalez J."/>
            <person name="Henrissat B."/>
            <person name="Kuo A."/>
            <person name="Liang C."/>
            <person name="Lipzen A."/>
            <person name="Lutzoni F."/>
            <person name="Magnuson J."/>
            <person name="Mondo S."/>
            <person name="Nolan M."/>
            <person name="Ohm R."/>
            <person name="Pangilinan J."/>
            <person name="Park H.-J."/>
            <person name="Ramirez L."/>
            <person name="Alfaro M."/>
            <person name="Sun H."/>
            <person name="Tritt A."/>
            <person name="Yoshinaga Y."/>
            <person name="Zwiers L.-H."/>
            <person name="Turgeon B."/>
            <person name="Goodwin S."/>
            <person name="Spatafora J."/>
            <person name="Crous P."/>
            <person name="Grigoriev I."/>
        </authorList>
    </citation>
    <scope>NUCLEOTIDE SEQUENCE</scope>
    <source>
        <strain evidence="2">CBS 260.36</strain>
    </source>
</reference>
<organism evidence="2 3">
    <name type="scientific">Myriangium duriaei CBS 260.36</name>
    <dbReference type="NCBI Taxonomy" id="1168546"/>
    <lineage>
        <taxon>Eukaryota</taxon>
        <taxon>Fungi</taxon>
        <taxon>Dikarya</taxon>
        <taxon>Ascomycota</taxon>
        <taxon>Pezizomycotina</taxon>
        <taxon>Dothideomycetes</taxon>
        <taxon>Dothideomycetidae</taxon>
        <taxon>Myriangiales</taxon>
        <taxon>Myriangiaceae</taxon>
        <taxon>Myriangium</taxon>
    </lineage>
</organism>
<gene>
    <name evidence="2" type="ORF">K461DRAFT_317842</name>
</gene>
<evidence type="ECO:0000313" key="3">
    <source>
        <dbReference type="Proteomes" id="UP000799439"/>
    </source>
</evidence>
<dbReference type="AlphaFoldDB" id="A0A9P4JAB8"/>
<accession>A0A9P4JAB8</accession>
<dbReference type="OrthoDB" id="194358at2759"/>
<proteinExistence type="predicted"/>
<keyword evidence="3" id="KW-1185">Reference proteome</keyword>
<sequence>MQSRDIHNYNFFYGQPTSFTSNPSSAPSTRSTEARLEHLLSITRDVGFSDFDEAIISYYVAQLDETSPISYQQRQSRNRRLPSVLAALQQNAGDWTTWEKRGYHNEVMISAEDILETELRNFVGSPLFYELLYTVNRSHMANTGPGISNHGQDIEALLALQRNISTEVRRDGSTAKAWPLTSSLSPVAKPMGHPISTRLIPSGRRPAYEHPAGSSL</sequence>
<feature type="region of interest" description="Disordered" evidence="1">
    <location>
        <begin position="191"/>
        <end position="216"/>
    </location>
</feature>
<protein>
    <submittedName>
        <fullName evidence="2">Uncharacterized protein</fullName>
    </submittedName>
</protein>
<name>A0A9P4JAB8_9PEZI</name>
<dbReference type="Proteomes" id="UP000799439">
    <property type="component" value="Unassembled WGS sequence"/>
</dbReference>
<evidence type="ECO:0000256" key="1">
    <source>
        <dbReference type="SAM" id="MobiDB-lite"/>
    </source>
</evidence>
<comment type="caution">
    <text evidence="2">The sequence shown here is derived from an EMBL/GenBank/DDBJ whole genome shotgun (WGS) entry which is preliminary data.</text>
</comment>
<evidence type="ECO:0000313" key="2">
    <source>
        <dbReference type="EMBL" id="KAF2157806.1"/>
    </source>
</evidence>